<proteinExistence type="inferred from homology"/>
<sequence length="90" mass="9560">MKLTTLLAVTLATLAASQTINDVPKCAIPCLDDAIKSKTSCDVKDYKCVCKKENFRKVQGAATACVVQKCGSDVALQQVLPATRKLCAAQ</sequence>
<dbReference type="STRING" id="454130.A0A0U5GB62"/>
<reference evidence="13" key="1">
    <citation type="journal article" date="2016" name="Genome Announc.">
        <title>Draft genome sequences of fungus Aspergillus calidoustus.</title>
        <authorList>
            <person name="Horn F."/>
            <person name="Linde J."/>
            <person name="Mattern D.J."/>
            <person name="Walther G."/>
            <person name="Guthke R."/>
            <person name="Scherlach K."/>
            <person name="Martin K."/>
            <person name="Brakhage A.A."/>
            <person name="Petzke L."/>
            <person name="Valiante V."/>
        </authorList>
    </citation>
    <scope>NUCLEOTIDE SEQUENCE [LARGE SCALE GENOMIC DNA]</scope>
    <source>
        <strain evidence="13">SF006504</strain>
    </source>
</reference>
<dbReference type="GO" id="GO:0098552">
    <property type="term" value="C:side of membrane"/>
    <property type="evidence" value="ECO:0007669"/>
    <property type="project" value="UniProtKB-KW"/>
</dbReference>
<evidence type="ECO:0000256" key="6">
    <source>
        <dbReference type="ARBA" id="ARBA00022729"/>
    </source>
</evidence>
<keyword evidence="8" id="KW-0449">Lipoprotein</keyword>
<comment type="caution">
    <text evidence="9">Lacks conserved residue(s) required for the propagation of feature annotation.</text>
</comment>
<dbReference type="AlphaFoldDB" id="A0A0U5GB62"/>
<evidence type="ECO:0000256" key="3">
    <source>
        <dbReference type="ARBA" id="ARBA00010031"/>
    </source>
</evidence>
<feature type="domain" description="CFEM" evidence="11">
    <location>
        <begin position="1"/>
        <end position="90"/>
    </location>
</feature>
<evidence type="ECO:0000256" key="8">
    <source>
        <dbReference type="ARBA" id="ARBA00023288"/>
    </source>
</evidence>
<protein>
    <recommendedName>
        <fullName evidence="11">CFEM domain-containing protein</fullName>
    </recommendedName>
</protein>
<evidence type="ECO:0000256" key="7">
    <source>
        <dbReference type="ARBA" id="ARBA00023157"/>
    </source>
</evidence>
<evidence type="ECO:0000256" key="9">
    <source>
        <dbReference type="PROSITE-ProRule" id="PRU01356"/>
    </source>
</evidence>
<evidence type="ECO:0000256" key="10">
    <source>
        <dbReference type="SAM" id="SignalP"/>
    </source>
</evidence>
<comment type="similarity">
    <text evidence="3">Belongs to the RBT5 family.</text>
</comment>
<dbReference type="GO" id="GO:0005576">
    <property type="term" value="C:extracellular region"/>
    <property type="evidence" value="ECO:0007669"/>
    <property type="project" value="UniProtKB-SubCell"/>
</dbReference>
<organism evidence="12 13">
    <name type="scientific">Aspergillus calidoustus</name>
    <dbReference type="NCBI Taxonomy" id="454130"/>
    <lineage>
        <taxon>Eukaryota</taxon>
        <taxon>Fungi</taxon>
        <taxon>Dikarya</taxon>
        <taxon>Ascomycota</taxon>
        <taxon>Pezizomycotina</taxon>
        <taxon>Eurotiomycetes</taxon>
        <taxon>Eurotiomycetidae</taxon>
        <taxon>Eurotiales</taxon>
        <taxon>Aspergillaceae</taxon>
        <taxon>Aspergillus</taxon>
        <taxon>Aspergillus subgen. Nidulantes</taxon>
    </lineage>
</organism>
<dbReference type="Pfam" id="PF05730">
    <property type="entry name" value="CFEM"/>
    <property type="match status" value="1"/>
</dbReference>
<dbReference type="OMA" id="EIPACAQ"/>
<keyword evidence="7 9" id="KW-1015">Disulfide bond</keyword>
<evidence type="ECO:0000256" key="5">
    <source>
        <dbReference type="ARBA" id="ARBA00022622"/>
    </source>
</evidence>
<evidence type="ECO:0000256" key="1">
    <source>
        <dbReference type="ARBA" id="ARBA00004589"/>
    </source>
</evidence>
<feature type="chain" id="PRO_5006857703" description="CFEM domain-containing protein" evidence="10">
    <location>
        <begin position="18"/>
        <end position="90"/>
    </location>
</feature>
<keyword evidence="9" id="KW-0408">Iron</keyword>
<evidence type="ECO:0000313" key="12">
    <source>
        <dbReference type="EMBL" id="CEL06943.1"/>
    </source>
</evidence>
<keyword evidence="4" id="KW-0964">Secreted</keyword>
<evidence type="ECO:0000313" key="13">
    <source>
        <dbReference type="Proteomes" id="UP000054771"/>
    </source>
</evidence>
<feature type="disulfide bond" evidence="9">
    <location>
        <begin position="41"/>
        <end position="48"/>
    </location>
</feature>
<dbReference type="GO" id="GO:0046872">
    <property type="term" value="F:metal ion binding"/>
    <property type="evidence" value="ECO:0007669"/>
    <property type="project" value="UniProtKB-UniRule"/>
</dbReference>
<keyword evidence="5" id="KW-0325">Glycoprotein</keyword>
<evidence type="ECO:0000256" key="4">
    <source>
        <dbReference type="ARBA" id="ARBA00022525"/>
    </source>
</evidence>
<feature type="signal peptide" evidence="10">
    <location>
        <begin position="1"/>
        <end position="17"/>
    </location>
</feature>
<keyword evidence="5" id="KW-0336">GPI-anchor</keyword>
<name>A0A0U5GB62_ASPCI</name>
<dbReference type="SMART" id="SM00747">
    <property type="entry name" value="CFEM"/>
    <property type="match status" value="1"/>
</dbReference>
<keyword evidence="6 10" id="KW-0732">Signal</keyword>
<gene>
    <name evidence="12" type="ORF">ASPCAL10110</name>
</gene>
<dbReference type="InterPro" id="IPR008427">
    <property type="entry name" value="Extracellular_membr_CFEM_dom"/>
</dbReference>
<comment type="subcellular location">
    <subcellularLocation>
        <location evidence="1">Membrane</location>
        <topology evidence="1">Lipid-anchor</topology>
        <topology evidence="1">GPI-anchor</topology>
    </subcellularLocation>
    <subcellularLocation>
        <location evidence="2">Secreted</location>
    </subcellularLocation>
</comment>
<dbReference type="OrthoDB" id="3767534at2759"/>
<evidence type="ECO:0000259" key="11">
    <source>
        <dbReference type="PROSITE" id="PS52012"/>
    </source>
</evidence>
<keyword evidence="9" id="KW-0479">Metal-binding</keyword>
<dbReference type="Proteomes" id="UP000054771">
    <property type="component" value="Unassembled WGS sequence"/>
</dbReference>
<dbReference type="EMBL" id="CDMC01000008">
    <property type="protein sequence ID" value="CEL06943.1"/>
    <property type="molecule type" value="Genomic_DNA"/>
</dbReference>
<evidence type="ECO:0000256" key="2">
    <source>
        <dbReference type="ARBA" id="ARBA00004613"/>
    </source>
</evidence>
<dbReference type="PROSITE" id="PS52012">
    <property type="entry name" value="CFEM"/>
    <property type="match status" value="1"/>
</dbReference>
<feature type="binding site" description="axial binding residue" evidence="9">
    <location>
        <position position="45"/>
    </location>
    <ligand>
        <name>heme</name>
        <dbReference type="ChEBI" id="CHEBI:30413"/>
    </ligand>
    <ligandPart>
        <name>Fe</name>
        <dbReference type="ChEBI" id="CHEBI:18248"/>
    </ligandPart>
</feature>
<keyword evidence="5" id="KW-0472">Membrane</keyword>
<keyword evidence="9" id="KW-0349">Heme</keyword>
<keyword evidence="13" id="KW-1185">Reference proteome</keyword>
<accession>A0A0U5GB62</accession>